<feature type="transmembrane region" description="Helical" evidence="1">
    <location>
        <begin position="28"/>
        <end position="49"/>
    </location>
</feature>
<evidence type="ECO:0000256" key="1">
    <source>
        <dbReference type="SAM" id="Phobius"/>
    </source>
</evidence>
<evidence type="ECO:0000313" key="2">
    <source>
        <dbReference type="EMBL" id="GAA2336435.1"/>
    </source>
</evidence>
<protein>
    <submittedName>
        <fullName evidence="2">Uncharacterized protein</fullName>
    </submittedName>
</protein>
<accession>A0ABN3FS76</accession>
<sequence length="64" mass="6556">MAGVLAAIPDLRVPPVGDLAGIDAASKLGGYLGLLTAIVAWYASFAAVINTTFKRTVLPVFPLA</sequence>
<reference evidence="2 3" key="1">
    <citation type="journal article" date="2019" name="Int. J. Syst. Evol. Microbiol.">
        <title>The Global Catalogue of Microorganisms (GCM) 10K type strain sequencing project: providing services to taxonomists for standard genome sequencing and annotation.</title>
        <authorList>
            <consortium name="The Broad Institute Genomics Platform"/>
            <consortium name="The Broad Institute Genome Sequencing Center for Infectious Disease"/>
            <person name="Wu L."/>
            <person name="Ma J."/>
        </authorList>
    </citation>
    <scope>NUCLEOTIDE SEQUENCE [LARGE SCALE GENOMIC DNA]</scope>
    <source>
        <strain evidence="2 3">JCM 16221</strain>
    </source>
</reference>
<keyword evidence="1" id="KW-0812">Transmembrane</keyword>
<keyword evidence="1" id="KW-1133">Transmembrane helix</keyword>
<proteinExistence type="predicted"/>
<keyword evidence="1" id="KW-0472">Membrane</keyword>
<organism evidence="2 3">
    <name type="scientific">Saccharopolyspora halophila</name>
    <dbReference type="NCBI Taxonomy" id="405551"/>
    <lineage>
        <taxon>Bacteria</taxon>
        <taxon>Bacillati</taxon>
        <taxon>Actinomycetota</taxon>
        <taxon>Actinomycetes</taxon>
        <taxon>Pseudonocardiales</taxon>
        <taxon>Pseudonocardiaceae</taxon>
        <taxon>Saccharopolyspora</taxon>
    </lineage>
</organism>
<keyword evidence="3" id="KW-1185">Reference proteome</keyword>
<gene>
    <name evidence="2" type="ORF">GCM10009854_10470</name>
</gene>
<name>A0ABN3FS76_9PSEU</name>
<dbReference type="EMBL" id="BAAARA010000002">
    <property type="protein sequence ID" value="GAA2336435.1"/>
    <property type="molecule type" value="Genomic_DNA"/>
</dbReference>
<dbReference type="Proteomes" id="UP001501218">
    <property type="component" value="Unassembled WGS sequence"/>
</dbReference>
<evidence type="ECO:0000313" key="3">
    <source>
        <dbReference type="Proteomes" id="UP001501218"/>
    </source>
</evidence>
<comment type="caution">
    <text evidence="2">The sequence shown here is derived from an EMBL/GenBank/DDBJ whole genome shotgun (WGS) entry which is preliminary data.</text>
</comment>